<dbReference type="InterPro" id="IPR025877">
    <property type="entry name" value="MobA-like_NTP_Trfase"/>
</dbReference>
<dbReference type="PANTHER" id="PTHR19136:SF81">
    <property type="entry name" value="MOLYBDENUM COFACTOR GUANYLYLTRANSFERASE"/>
    <property type="match status" value="1"/>
</dbReference>
<keyword evidence="10" id="KW-0456">Lyase</keyword>
<comment type="catalytic activity">
    <reaction evidence="1">
        <text>(8S)-3',8-cyclo-7,8-dihydroguanosine 5'-triphosphate = cyclic pyranopterin phosphate + diphosphate</text>
        <dbReference type="Rhea" id="RHEA:49580"/>
        <dbReference type="ChEBI" id="CHEBI:33019"/>
        <dbReference type="ChEBI" id="CHEBI:59648"/>
        <dbReference type="ChEBI" id="CHEBI:131766"/>
        <dbReference type="EC" id="4.6.1.17"/>
    </reaction>
</comment>
<evidence type="ECO:0000256" key="6">
    <source>
        <dbReference type="ARBA" id="ARBA00022741"/>
    </source>
</evidence>
<keyword evidence="3 11" id="KW-0963">Cytoplasm</keyword>
<dbReference type="AlphaFoldDB" id="A0A1J0ADS4"/>
<comment type="similarity">
    <text evidence="11">Belongs to the MobA family.</text>
</comment>
<dbReference type="NCBIfam" id="NF006870">
    <property type="entry name" value="PRK09364.1"/>
    <property type="match status" value="1"/>
</dbReference>
<evidence type="ECO:0000256" key="5">
    <source>
        <dbReference type="ARBA" id="ARBA00022723"/>
    </source>
</evidence>
<feature type="binding site" evidence="11">
    <location>
        <begin position="164"/>
        <end position="166"/>
    </location>
    <ligand>
        <name>GTP</name>
        <dbReference type="ChEBI" id="CHEBI:37565"/>
    </ligand>
</feature>
<dbReference type="HAMAP" id="MF_00316">
    <property type="entry name" value="MobA"/>
    <property type="match status" value="1"/>
</dbReference>
<feature type="binding site" evidence="11">
    <location>
        <position position="176"/>
    </location>
    <ligand>
        <name>GTP</name>
        <dbReference type="ChEBI" id="CHEBI:37565"/>
    </ligand>
</feature>
<comment type="domain">
    <text evidence="11">The N-terminal domain determines nucleotide recognition and specific binding, while the C-terminal domain determines the specific binding to the target protein.</text>
</comment>
<dbReference type="KEGG" id="glt:GlitD10_1758"/>
<feature type="binding site" evidence="11">
    <location>
        <position position="223"/>
    </location>
    <ligand>
        <name>GTP</name>
        <dbReference type="ChEBI" id="CHEBI:37565"/>
    </ligand>
</feature>
<dbReference type="GO" id="GO:0005737">
    <property type="term" value="C:cytoplasm"/>
    <property type="evidence" value="ECO:0007669"/>
    <property type="project" value="UniProtKB-SubCell"/>
</dbReference>
<comment type="catalytic activity">
    <reaction evidence="11">
        <text>Mo-molybdopterin + GTP + H(+) = Mo-molybdopterin guanine dinucleotide + diphosphate</text>
        <dbReference type="Rhea" id="RHEA:34243"/>
        <dbReference type="ChEBI" id="CHEBI:15378"/>
        <dbReference type="ChEBI" id="CHEBI:33019"/>
        <dbReference type="ChEBI" id="CHEBI:37565"/>
        <dbReference type="ChEBI" id="CHEBI:71302"/>
        <dbReference type="ChEBI" id="CHEBI:71310"/>
        <dbReference type="EC" id="2.7.7.77"/>
    </reaction>
</comment>
<reference evidence="14 15" key="1">
    <citation type="submission" date="2016-10" db="EMBL/GenBank/DDBJ databases">
        <title>Description of Gloeomargarita lithophora gen. nov., sp. nov., a thylakoid-bearing basal-branching cyanobacterium with intracellular carbonates, and proposal for Gloeomargaritales ord. nov.</title>
        <authorList>
            <person name="Moreira D."/>
            <person name="Tavera R."/>
            <person name="Benzerara K."/>
            <person name="Skouri-Panet F."/>
            <person name="Couradeau E."/>
            <person name="Gerard E."/>
            <person name="Loussert C."/>
            <person name="Novelo E."/>
            <person name="Zivanovic Y."/>
            <person name="Lopez-Garcia P."/>
        </authorList>
    </citation>
    <scope>NUCLEOTIDE SEQUENCE [LARGE SCALE GENOMIC DNA]</scope>
    <source>
        <strain evidence="14 15">D10</strain>
    </source>
</reference>
<evidence type="ECO:0000313" key="14">
    <source>
        <dbReference type="EMBL" id="APB34084.1"/>
    </source>
</evidence>
<feature type="binding site" evidence="11">
    <location>
        <position position="252"/>
    </location>
    <ligand>
        <name>GTP</name>
        <dbReference type="ChEBI" id="CHEBI:37565"/>
    </ligand>
</feature>
<dbReference type="InterPro" id="IPR029044">
    <property type="entry name" value="Nucleotide-diphossugar_trans"/>
</dbReference>
<evidence type="ECO:0000256" key="3">
    <source>
        <dbReference type="ARBA" id="ARBA00022490"/>
    </source>
</evidence>
<accession>A0A1J0ADS4</accession>
<keyword evidence="9 11" id="KW-0501">Molybdenum cofactor biosynthesis</keyword>
<dbReference type="GO" id="GO:0046872">
    <property type="term" value="F:metal ion binding"/>
    <property type="evidence" value="ECO:0007669"/>
    <property type="project" value="UniProtKB-KW"/>
</dbReference>
<evidence type="ECO:0000256" key="9">
    <source>
        <dbReference type="ARBA" id="ARBA00023150"/>
    </source>
</evidence>
<evidence type="ECO:0000256" key="4">
    <source>
        <dbReference type="ARBA" id="ARBA00022679"/>
    </source>
</evidence>
<dbReference type="RefSeq" id="WP_071454579.1">
    <property type="nucleotide sequence ID" value="NZ_CP017675.1"/>
</dbReference>
<dbReference type="GO" id="GO:0061603">
    <property type="term" value="F:molybdenum cofactor guanylyltransferase activity"/>
    <property type="evidence" value="ECO:0007669"/>
    <property type="project" value="UniProtKB-EC"/>
</dbReference>
<protein>
    <recommendedName>
        <fullName evidence="11">Probable molybdenum cofactor guanylyltransferase</fullName>
        <shortName evidence="11">MoCo guanylyltransferase</shortName>
        <ecNumber evidence="11">2.7.7.77</ecNumber>
    </recommendedName>
    <alternativeName>
        <fullName evidence="11">GTP:molybdopterin guanylyltransferase</fullName>
    </alternativeName>
    <alternativeName>
        <fullName evidence="11">Mo-MPT guanylyltransferase</fullName>
    </alternativeName>
    <alternativeName>
        <fullName evidence="11">Molybdopterin guanylyltransferase</fullName>
    </alternativeName>
    <alternativeName>
        <fullName evidence="11">Molybdopterin-guanine dinucleotide synthase</fullName>
        <shortName evidence="11">MGD synthase</shortName>
    </alternativeName>
</protein>
<evidence type="ECO:0000256" key="11">
    <source>
        <dbReference type="HAMAP-Rule" id="MF_00316"/>
    </source>
</evidence>
<dbReference type="PANTHER" id="PTHR19136">
    <property type="entry name" value="MOLYBDENUM COFACTOR GUANYLYLTRANSFERASE"/>
    <property type="match status" value="1"/>
</dbReference>
<dbReference type="InterPro" id="IPR023045">
    <property type="entry name" value="MoaC"/>
</dbReference>
<name>A0A1J0ADS4_9CYAN</name>
<dbReference type="GO" id="GO:0061799">
    <property type="term" value="F:cyclic pyranopterin monophosphate synthase activity"/>
    <property type="evidence" value="ECO:0007669"/>
    <property type="project" value="UniProtKB-EC"/>
</dbReference>
<dbReference type="EC" id="2.7.7.77" evidence="11"/>
<evidence type="ECO:0000256" key="7">
    <source>
        <dbReference type="ARBA" id="ARBA00022842"/>
    </source>
</evidence>
<keyword evidence="6 11" id="KW-0547">Nucleotide-binding</keyword>
<evidence type="ECO:0000259" key="13">
    <source>
        <dbReference type="Pfam" id="PF12804"/>
    </source>
</evidence>
<evidence type="ECO:0000256" key="8">
    <source>
        <dbReference type="ARBA" id="ARBA00023134"/>
    </source>
</evidence>
<sequence>MNLSHLDANNQPKMVDISSKSSTLRRATAQAKIQLPSCLQTYVKGDEILLKKGAVFQTAIIAGTMAVKKTEELIPFCHQIPIESCTFAIEINSDLLVTIQCTVKTTAKTGVEMEALCGVTIAALTIYDMCKSLSPHIVIRDTQLLIKTGGKTTLLERPLYGLILTGGHSKRMGQDKALLNYHGQPYAIDLYKLMQSYCQQVYLSARPNQWLETPLASLPTLPDHVSSVGPISGLLTAFQTYPNVNWLVIACDLMQVKASTIEYLLTHYEGMTIATCYTNLEQGFPEPLCAIYTPKAHRIFTEAYQAGIYCPVKILKPQPCTLINPQNVCELMNINTPEDYASIDH</sequence>
<keyword evidence="15" id="KW-1185">Reference proteome</keyword>
<evidence type="ECO:0000256" key="10">
    <source>
        <dbReference type="ARBA" id="ARBA00023239"/>
    </source>
</evidence>
<dbReference type="SUPFAM" id="SSF53448">
    <property type="entry name" value="Nucleotide-diphospho-sugar transferases"/>
    <property type="match status" value="1"/>
</dbReference>
<comment type="subcellular location">
    <subcellularLocation>
        <location evidence="11">Cytoplasm</location>
    </subcellularLocation>
</comment>
<dbReference type="Gene3D" id="3.30.70.640">
    <property type="entry name" value="Molybdopterin cofactor biosynthesis C (MoaC) domain"/>
    <property type="match status" value="1"/>
</dbReference>
<comment type="pathway">
    <text evidence="2">Cofactor biosynthesis; molybdopterin biosynthesis.</text>
</comment>
<comment type="cofactor">
    <cofactor evidence="11">
        <name>Mg(2+)</name>
        <dbReference type="ChEBI" id="CHEBI:18420"/>
    </cofactor>
</comment>
<dbReference type="GO" id="GO:0006777">
    <property type="term" value="P:Mo-molybdopterin cofactor biosynthetic process"/>
    <property type="evidence" value="ECO:0007669"/>
    <property type="project" value="UniProtKB-KW"/>
</dbReference>
<dbReference type="CDD" id="cd02503">
    <property type="entry name" value="MobA"/>
    <property type="match status" value="1"/>
</dbReference>
<dbReference type="UniPathway" id="UPA00344"/>
<dbReference type="Pfam" id="PF01967">
    <property type="entry name" value="MoaC"/>
    <property type="match status" value="1"/>
</dbReference>
<dbReference type="InterPro" id="IPR047594">
    <property type="entry name" value="MoaC_bact/euk"/>
</dbReference>
<evidence type="ECO:0000259" key="12">
    <source>
        <dbReference type="Pfam" id="PF01967"/>
    </source>
</evidence>
<comment type="function">
    <text evidence="11">Transfers a GMP moiety from GTP to Mo-molybdopterin (Mo-MPT) cofactor (Moco or molybdenum cofactor) to form Mo-molybdopterin guanine dinucleotide (Mo-MGD) cofactor.</text>
</comment>
<feature type="domain" description="Molybdopterin cofactor biosynthesis C (MoaC)" evidence="12">
    <location>
        <begin position="14"/>
        <end position="150"/>
    </location>
</feature>
<evidence type="ECO:0000256" key="1">
    <source>
        <dbReference type="ARBA" id="ARBA00001637"/>
    </source>
</evidence>
<dbReference type="EMBL" id="CP017675">
    <property type="protein sequence ID" value="APB34084.1"/>
    <property type="molecule type" value="Genomic_DNA"/>
</dbReference>
<keyword evidence="8 11" id="KW-0342">GTP-binding</keyword>
<dbReference type="NCBIfam" id="TIGR00581">
    <property type="entry name" value="moaC"/>
    <property type="match status" value="1"/>
</dbReference>
<keyword evidence="7 11" id="KW-0460">Magnesium</keyword>
<gene>
    <name evidence="14" type="primary">moaC</name>
    <name evidence="11" type="synonym">mobA</name>
    <name evidence="14" type="ORF">GlitD10_1758</name>
</gene>
<evidence type="ECO:0000256" key="2">
    <source>
        <dbReference type="ARBA" id="ARBA00005046"/>
    </source>
</evidence>
<dbReference type="InterPro" id="IPR036522">
    <property type="entry name" value="MoaC_sf"/>
</dbReference>
<dbReference type="Proteomes" id="UP000180235">
    <property type="component" value="Chromosome"/>
</dbReference>
<comment type="caution">
    <text evidence="11">Lacks conserved residue(s) required for the propagation of feature annotation.</text>
</comment>
<feature type="domain" description="MobA-like NTP transferase" evidence="13">
    <location>
        <begin position="161"/>
        <end position="295"/>
    </location>
</feature>
<dbReference type="SUPFAM" id="SSF55040">
    <property type="entry name" value="Molybdenum cofactor biosynthesis protein C, MoaC"/>
    <property type="match status" value="1"/>
</dbReference>
<dbReference type="InterPro" id="IPR013482">
    <property type="entry name" value="Molybde_CF_guanTrfase"/>
</dbReference>
<dbReference type="Gene3D" id="3.90.550.10">
    <property type="entry name" value="Spore Coat Polysaccharide Biosynthesis Protein SpsA, Chain A"/>
    <property type="match status" value="1"/>
</dbReference>
<keyword evidence="5 11" id="KW-0479">Metal-binding</keyword>
<dbReference type="InterPro" id="IPR002820">
    <property type="entry name" value="Mopterin_CF_biosynth-C_dom"/>
</dbReference>
<organism evidence="14 15">
    <name type="scientific">Gloeomargarita lithophora Alchichica-D10</name>
    <dbReference type="NCBI Taxonomy" id="1188229"/>
    <lineage>
        <taxon>Bacteria</taxon>
        <taxon>Bacillati</taxon>
        <taxon>Cyanobacteriota</taxon>
        <taxon>Cyanophyceae</taxon>
        <taxon>Gloeomargaritales</taxon>
        <taxon>Gloeomargaritaceae</taxon>
        <taxon>Gloeomargarita</taxon>
    </lineage>
</organism>
<dbReference type="STRING" id="1188229.GlitD10_1758"/>
<feature type="binding site" evidence="11">
    <location>
        <position position="252"/>
    </location>
    <ligand>
        <name>Mg(2+)</name>
        <dbReference type="ChEBI" id="CHEBI:18420"/>
    </ligand>
</feature>
<dbReference type="CDD" id="cd01420">
    <property type="entry name" value="MoaC_PE"/>
    <property type="match status" value="1"/>
</dbReference>
<dbReference type="Pfam" id="PF12804">
    <property type="entry name" value="NTP_transf_3"/>
    <property type="match status" value="1"/>
</dbReference>
<evidence type="ECO:0000313" key="15">
    <source>
        <dbReference type="Proteomes" id="UP000180235"/>
    </source>
</evidence>
<proteinExistence type="inferred from homology"/>
<dbReference type="GO" id="GO:0005525">
    <property type="term" value="F:GTP binding"/>
    <property type="evidence" value="ECO:0007669"/>
    <property type="project" value="UniProtKB-UniRule"/>
</dbReference>
<keyword evidence="4 11" id="KW-0808">Transferase</keyword>
<dbReference type="OrthoDB" id="9794429at2"/>